<dbReference type="InterPro" id="IPR050300">
    <property type="entry name" value="GDXG_lipolytic_enzyme"/>
</dbReference>
<dbReference type="PANTHER" id="PTHR48081">
    <property type="entry name" value="AB HYDROLASE SUPERFAMILY PROTEIN C4A8.06C"/>
    <property type="match status" value="1"/>
</dbReference>
<evidence type="ECO:0000256" key="3">
    <source>
        <dbReference type="PROSITE-ProRule" id="PRU10038"/>
    </source>
</evidence>
<evidence type="ECO:0000313" key="6">
    <source>
        <dbReference type="Proteomes" id="UP000634530"/>
    </source>
</evidence>
<keyword evidence="6" id="KW-1185">Reference proteome</keyword>
<proteinExistence type="inferred from homology"/>
<dbReference type="PROSITE" id="PS01174">
    <property type="entry name" value="LIPASE_GDXG_SER"/>
    <property type="match status" value="1"/>
</dbReference>
<reference evidence="5 6" key="1">
    <citation type="journal article" date="2020" name="Microorganisms">
        <title>Reliable Identification of Environmental Pseudomonas Isolates Using the rpoD Gene.</title>
        <authorList>
            <consortium name="The Broad Institute Genome Sequencing Platform"/>
            <person name="Girard L."/>
            <person name="Lood C."/>
            <person name="Rokni-Zadeh H."/>
            <person name="van Noort V."/>
            <person name="Lavigne R."/>
            <person name="De Mot R."/>
        </authorList>
    </citation>
    <scope>NUCLEOTIDE SEQUENCE [LARGE SCALE GENOMIC DNA]</scope>
    <source>
        <strain evidence="5 6">RW8P3</strain>
    </source>
</reference>
<evidence type="ECO:0000256" key="1">
    <source>
        <dbReference type="ARBA" id="ARBA00010515"/>
    </source>
</evidence>
<dbReference type="EMBL" id="CP077093">
    <property type="protein sequence ID" value="QXI30624.1"/>
    <property type="molecule type" value="Genomic_DNA"/>
</dbReference>
<protein>
    <submittedName>
        <fullName evidence="5">Alpha/beta hydrolase</fullName>
    </submittedName>
</protein>
<dbReference type="Pfam" id="PF07859">
    <property type="entry name" value="Abhydrolase_3"/>
    <property type="match status" value="1"/>
</dbReference>
<evidence type="ECO:0000259" key="4">
    <source>
        <dbReference type="Pfam" id="PF07859"/>
    </source>
</evidence>
<feature type="domain" description="Alpha/beta hydrolase fold-3" evidence="4">
    <location>
        <begin position="78"/>
        <end position="281"/>
    </location>
</feature>
<dbReference type="InterPro" id="IPR033140">
    <property type="entry name" value="Lipase_GDXG_put_SER_AS"/>
</dbReference>
<sequence length="308" mass="33078">MSAYPLDPNLAAYVAHSATFTPENDSLAARRAAFARACRHFTPERPARVRVEDEHLDGLAVRLYTPLQPAPANGWPTLLYLHGGGWNMGSHTTHDWFAFALLKRLAVAIVAVDYRLAPEHPFPAPLEDVLTVWHALRRGHWPRLDSEQLLVAGDSAGGSIAAGLCVALRQLDLPQPLLQALVYPVLTADETLESMQAHAHAPMLTAAGLRASLAGHLPDAGHRTDPRALALTINNAAGLAPAFIGVAEYDPLFDHGRQYAQVLQRADVPVHLHIGQGLVHASLRAAGVAAVEQFYDALAEALGKALAP</sequence>
<dbReference type="KEGG" id="pvw:HU752_012060"/>
<evidence type="ECO:0000313" key="5">
    <source>
        <dbReference type="EMBL" id="QXI30624.1"/>
    </source>
</evidence>
<comment type="similarity">
    <text evidence="1">Belongs to the 'GDXG' lipolytic enzyme family.</text>
</comment>
<dbReference type="GO" id="GO:0016787">
    <property type="term" value="F:hydrolase activity"/>
    <property type="evidence" value="ECO:0007669"/>
    <property type="project" value="UniProtKB-KW"/>
</dbReference>
<gene>
    <name evidence="5" type="ORF">HU752_012060</name>
</gene>
<dbReference type="SUPFAM" id="SSF53474">
    <property type="entry name" value="alpha/beta-Hydrolases"/>
    <property type="match status" value="1"/>
</dbReference>
<dbReference type="AlphaFoldDB" id="A0A9E6PPG7"/>
<dbReference type="PROSITE" id="PS01173">
    <property type="entry name" value="LIPASE_GDXG_HIS"/>
    <property type="match status" value="1"/>
</dbReference>
<evidence type="ECO:0000256" key="2">
    <source>
        <dbReference type="ARBA" id="ARBA00022801"/>
    </source>
</evidence>
<reference evidence="5 6" key="2">
    <citation type="journal article" date="2021" name="Microorganisms">
        <title>The Ever-Expanding Pseudomonas Genus: Description of 43 New Species and Partition of the Pseudomonas putida Group.</title>
        <authorList>
            <person name="Girard L."/>
            <person name="Lood C."/>
            <person name="Hofte M."/>
            <person name="Vandamme P."/>
            <person name="Rokni-Zadeh H."/>
            <person name="van Noort V."/>
            <person name="Lavigne R."/>
            <person name="De Mot R."/>
        </authorList>
    </citation>
    <scope>NUCLEOTIDE SEQUENCE [LARGE SCALE GENOMIC DNA]</scope>
    <source>
        <strain evidence="5 6">RW8P3</strain>
    </source>
</reference>
<organism evidence="5 6">
    <name type="scientific">Pseudomonas vanderleydeniana</name>
    <dbReference type="NCBI Taxonomy" id="2745495"/>
    <lineage>
        <taxon>Bacteria</taxon>
        <taxon>Pseudomonadati</taxon>
        <taxon>Pseudomonadota</taxon>
        <taxon>Gammaproteobacteria</taxon>
        <taxon>Pseudomonadales</taxon>
        <taxon>Pseudomonadaceae</taxon>
        <taxon>Pseudomonas</taxon>
    </lineage>
</organism>
<dbReference type="PANTHER" id="PTHR48081:SF8">
    <property type="entry name" value="ALPHA_BETA HYDROLASE FOLD-3 DOMAIN-CONTAINING PROTEIN-RELATED"/>
    <property type="match status" value="1"/>
</dbReference>
<keyword evidence="2 5" id="KW-0378">Hydrolase</keyword>
<dbReference type="Gene3D" id="3.40.50.1820">
    <property type="entry name" value="alpha/beta hydrolase"/>
    <property type="match status" value="1"/>
</dbReference>
<dbReference type="InterPro" id="IPR013094">
    <property type="entry name" value="AB_hydrolase_3"/>
</dbReference>
<dbReference type="Proteomes" id="UP000634530">
    <property type="component" value="Chromosome"/>
</dbReference>
<feature type="active site" evidence="3">
    <location>
        <position position="155"/>
    </location>
</feature>
<dbReference type="RefSeq" id="WP_186680415.1">
    <property type="nucleotide sequence ID" value="NZ_CP077093.1"/>
</dbReference>
<dbReference type="InterPro" id="IPR029058">
    <property type="entry name" value="AB_hydrolase_fold"/>
</dbReference>
<name>A0A9E6PPG7_9PSED</name>
<accession>A0A9E6PPG7</accession>
<dbReference type="InterPro" id="IPR002168">
    <property type="entry name" value="Lipase_GDXG_HIS_AS"/>
</dbReference>